<dbReference type="EMBL" id="JBHSIV010000010">
    <property type="protein sequence ID" value="MFC5062937.1"/>
    <property type="molecule type" value="Genomic_DNA"/>
</dbReference>
<gene>
    <name evidence="1" type="ORF">ACFPBZ_12035</name>
</gene>
<comment type="caution">
    <text evidence="1">The sequence shown here is derived from an EMBL/GenBank/DDBJ whole genome shotgun (WGS) entry which is preliminary data.</text>
</comment>
<keyword evidence="2" id="KW-1185">Reference proteome</keyword>
<name>A0ABV9YMS1_9PSEU</name>
<evidence type="ECO:0000313" key="1">
    <source>
        <dbReference type="EMBL" id="MFC5062937.1"/>
    </source>
</evidence>
<organism evidence="1 2">
    <name type="scientific">Actinomycetospora atypica</name>
    <dbReference type="NCBI Taxonomy" id="1290095"/>
    <lineage>
        <taxon>Bacteria</taxon>
        <taxon>Bacillati</taxon>
        <taxon>Actinomycetota</taxon>
        <taxon>Actinomycetes</taxon>
        <taxon>Pseudonocardiales</taxon>
        <taxon>Pseudonocardiaceae</taxon>
        <taxon>Actinomycetospora</taxon>
    </lineage>
</organism>
<reference evidence="2" key="1">
    <citation type="journal article" date="2019" name="Int. J. Syst. Evol. Microbiol.">
        <title>The Global Catalogue of Microorganisms (GCM) 10K type strain sequencing project: providing services to taxonomists for standard genome sequencing and annotation.</title>
        <authorList>
            <consortium name="The Broad Institute Genomics Platform"/>
            <consortium name="The Broad Institute Genome Sequencing Center for Infectious Disease"/>
            <person name="Wu L."/>
            <person name="Ma J."/>
        </authorList>
    </citation>
    <scope>NUCLEOTIDE SEQUENCE [LARGE SCALE GENOMIC DNA]</scope>
    <source>
        <strain evidence="2">CGMCC 4.7093</strain>
    </source>
</reference>
<sequence>MPAKSLRTSESHTLELAAHAHAQQMATRVVASRSTDVEDCRELLGMLGLSGSAGLPVAESPVRR</sequence>
<evidence type="ECO:0000313" key="2">
    <source>
        <dbReference type="Proteomes" id="UP001595947"/>
    </source>
</evidence>
<dbReference type="Proteomes" id="UP001595947">
    <property type="component" value="Unassembled WGS sequence"/>
</dbReference>
<dbReference type="RefSeq" id="WP_378036284.1">
    <property type="nucleotide sequence ID" value="NZ_JBHSIV010000010.1"/>
</dbReference>
<accession>A0ABV9YMS1</accession>
<proteinExistence type="predicted"/>
<protein>
    <submittedName>
        <fullName evidence="1">Uncharacterized protein</fullName>
    </submittedName>
</protein>